<evidence type="ECO:0000313" key="2">
    <source>
        <dbReference type="Proteomes" id="UP001165135"/>
    </source>
</evidence>
<dbReference type="Proteomes" id="UP001165135">
    <property type="component" value="Unassembled WGS sequence"/>
</dbReference>
<organism evidence="1 2">
    <name type="scientific">Actinoallomurus iriomotensis</name>
    <dbReference type="NCBI Taxonomy" id="478107"/>
    <lineage>
        <taxon>Bacteria</taxon>
        <taxon>Bacillati</taxon>
        <taxon>Actinomycetota</taxon>
        <taxon>Actinomycetes</taxon>
        <taxon>Streptosporangiales</taxon>
        <taxon>Thermomonosporaceae</taxon>
        <taxon>Actinoallomurus</taxon>
    </lineage>
</organism>
<name>A0A9W6RPH1_9ACTN</name>
<accession>A0A9W6RPH1</accession>
<protein>
    <submittedName>
        <fullName evidence="1">Uncharacterized protein</fullName>
    </submittedName>
</protein>
<sequence>MRPDTIMLFAPFGSSGVWEKVSGRPSGANPTGGSKCGAALEDFAAGADPGRELPVSSQPESTVIRAKATVTVVPRRFKFIPILSPGEVSDVRVKIRRNVKALNGVMRHYERRFRPSMSGLL</sequence>
<gene>
    <name evidence="1" type="ORF">Airi01_077410</name>
</gene>
<dbReference type="AlphaFoldDB" id="A0A9W6RPH1"/>
<proteinExistence type="predicted"/>
<comment type="caution">
    <text evidence="1">The sequence shown here is derived from an EMBL/GenBank/DDBJ whole genome shotgun (WGS) entry which is preliminary data.</text>
</comment>
<dbReference type="EMBL" id="BSTJ01000011">
    <property type="protein sequence ID" value="GLY79474.1"/>
    <property type="molecule type" value="Genomic_DNA"/>
</dbReference>
<reference evidence="1" key="1">
    <citation type="submission" date="2023-03" db="EMBL/GenBank/DDBJ databases">
        <title>Actinoallomurus iriomotensis NBRC 103681.</title>
        <authorList>
            <person name="Ichikawa N."/>
            <person name="Sato H."/>
            <person name="Tonouchi N."/>
        </authorList>
    </citation>
    <scope>NUCLEOTIDE SEQUENCE</scope>
    <source>
        <strain evidence="1">NBRC 103681</strain>
    </source>
</reference>
<evidence type="ECO:0000313" key="1">
    <source>
        <dbReference type="EMBL" id="GLY79474.1"/>
    </source>
</evidence>